<comment type="caution">
    <text evidence="4">The sequence shown here is derived from an EMBL/GenBank/DDBJ whole genome shotgun (WGS) entry which is preliminary data.</text>
</comment>
<evidence type="ECO:0000313" key="5">
    <source>
        <dbReference type="Proteomes" id="UP000291933"/>
    </source>
</evidence>
<comment type="similarity">
    <text evidence="1">Belongs to the short-chain dehydrogenases/reductases (SDR) family.</text>
</comment>
<evidence type="ECO:0000313" key="4">
    <source>
        <dbReference type="EMBL" id="TBT96205.1"/>
    </source>
</evidence>
<dbReference type="GO" id="GO:0016491">
    <property type="term" value="F:oxidoreductase activity"/>
    <property type="evidence" value="ECO:0007669"/>
    <property type="project" value="UniProtKB-KW"/>
</dbReference>
<dbReference type="OrthoDB" id="517007at2"/>
<dbReference type="PRINTS" id="PR00081">
    <property type="entry name" value="GDHRDH"/>
</dbReference>
<feature type="domain" description="Ketoreductase" evidence="3">
    <location>
        <begin position="5"/>
        <end position="180"/>
    </location>
</feature>
<dbReference type="Proteomes" id="UP000291933">
    <property type="component" value="Unassembled WGS sequence"/>
</dbReference>
<dbReference type="PANTHER" id="PTHR43477">
    <property type="entry name" value="DIHYDROANTICAPSIN 7-DEHYDROGENASE"/>
    <property type="match status" value="1"/>
</dbReference>
<name>A0A4Q9KPE4_PROTD</name>
<dbReference type="SUPFAM" id="SSF51735">
    <property type="entry name" value="NAD(P)-binding Rossmann-fold domains"/>
    <property type="match status" value="1"/>
</dbReference>
<dbReference type="SMART" id="SM00822">
    <property type="entry name" value="PKS_KR"/>
    <property type="match status" value="1"/>
</dbReference>
<dbReference type="InterPro" id="IPR057326">
    <property type="entry name" value="KR_dom"/>
</dbReference>
<keyword evidence="5" id="KW-1185">Reference proteome</keyword>
<dbReference type="PROSITE" id="PS00061">
    <property type="entry name" value="ADH_SHORT"/>
    <property type="match status" value="1"/>
</dbReference>
<evidence type="ECO:0000256" key="2">
    <source>
        <dbReference type="ARBA" id="ARBA00023002"/>
    </source>
</evidence>
<keyword evidence="2" id="KW-0560">Oxidoreductase</keyword>
<dbReference type="Gene3D" id="3.40.50.720">
    <property type="entry name" value="NAD(P)-binding Rossmann-like Domain"/>
    <property type="match status" value="1"/>
</dbReference>
<dbReference type="AlphaFoldDB" id="A0A4Q9KPE4"/>
<protein>
    <submittedName>
        <fullName evidence="4">SDR family oxidoreductase</fullName>
    </submittedName>
</protein>
<dbReference type="InterPro" id="IPR051122">
    <property type="entry name" value="SDR_DHRS6-like"/>
</dbReference>
<evidence type="ECO:0000259" key="3">
    <source>
        <dbReference type="SMART" id="SM00822"/>
    </source>
</evidence>
<dbReference type="RefSeq" id="WP_131170618.1">
    <property type="nucleotide sequence ID" value="NZ_FXTL01000001.1"/>
</dbReference>
<accession>A0A4Q9KPE4</accession>
<proteinExistence type="inferred from homology"/>
<dbReference type="InterPro" id="IPR020904">
    <property type="entry name" value="Sc_DH/Rdtase_CS"/>
</dbReference>
<gene>
    <name evidence="4" type="ORF">ET996_00595</name>
</gene>
<dbReference type="InterPro" id="IPR002347">
    <property type="entry name" value="SDR_fam"/>
</dbReference>
<dbReference type="CDD" id="cd05233">
    <property type="entry name" value="SDR_c"/>
    <property type="match status" value="1"/>
</dbReference>
<dbReference type="PANTHER" id="PTHR43477:SF1">
    <property type="entry name" value="DIHYDROANTICAPSIN 7-DEHYDROGENASE"/>
    <property type="match status" value="1"/>
</dbReference>
<dbReference type="EMBL" id="SDMR01000001">
    <property type="protein sequence ID" value="TBT96205.1"/>
    <property type="molecule type" value="Genomic_DNA"/>
</dbReference>
<evidence type="ECO:0000256" key="1">
    <source>
        <dbReference type="ARBA" id="ARBA00006484"/>
    </source>
</evidence>
<dbReference type="Pfam" id="PF13561">
    <property type="entry name" value="adh_short_C2"/>
    <property type="match status" value="1"/>
</dbReference>
<sequence>MTPAAPILVTGAAGGIGTELVRRLAARGVPVLAQGRSAERLDAFADLSDAVTCVVDDLADASELPGLVKRLVAEHGPLGGLVHLAGHDKLAPLYLAKPADAAALFHIHGLVPMTLVGLLAKKGNAAPGCSIVLVSSLAAHEGAGGHTAYAAAKGAIEGFLRPAASELAPKGIRLNVVTPGVVLTAMSAGFVDRLGEEQRAALEASYPLGLGSPADVAEPIEFLLGEASRWITGQTLVVDGGHLARSV</sequence>
<organism evidence="4 5">
    <name type="scientific">Propioniciclava tarda</name>
    <dbReference type="NCBI Taxonomy" id="433330"/>
    <lineage>
        <taxon>Bacteria</taxon>
        <taxon>Bacillati</taxon>
        <taxon>Actinomycetota</taxon>
        <taxon>Actinomycetes</taxon>
        <taxon>Propionibacteriales</taxon>
        <taxon>Propionibacteriaceae</taxon>
        <taxon>Propioniciclava</taxon>
    </lineage>
</organism>
<reference evidence="4 5" key="1">
    <citation type="submission" date="2019-01" db="EMBL/GenBank/DDBJ databases">
        <title>Lactibacter flavus gen. nov., sp. nov., a novel bacterium of the family Propionibacteriaceae isolated from raw milk and dairy products.</title>
        <authorList>
            <person name="Huptas C."/>
            <person name="Wenning M."/>
            <person name="Breitenwieser F."/>
            <person name="Doll E."/>
            <person name="Von Neubeck M."/>
            <person name="Busse H.-J."/>
            <person name="Scherer S."/>
        </authorList>
    </citation>
    <scope>NUCLEOTIDE SEQUENCE [LARGE SCALE GENOMIC DNA]</scope>
    <source>
        <strain evidence="4 5">DSM 22130</strain>
    </source>
</reference>
<dbReference type="InterPro" id="IPR036291">
    <property type="entry name" value="NAD(P)-bd_dom_sf"/>
</dbReference>